<organism evidence="2 3">
    <name type="scientific">Ottowia cancrivicina</name>
    <dbReference type="NCBI Taxonomy" id="3040346"/>
    <lineage>
        <taxon>Bacteria</taxon>
        <taxon>Pseudomonadati</taxon>
        <taxon>Pseudomonadota</taxon>
        <taxon>Betaproteobacteria</taxon>
        <taxon>Burkholderiales</taxon>
        <taxon>Comamonadaceae</taxon>
        <taxon>Ottowia</taxon>
    </lineage>
</organism>
<gene>
    <name evidence="2" type="ORF">QB898_09525</name>
</gene>
<evidence type="ECO:0000313" key="2">
    <source>
        <dbReference type="EMBL" id="MDG9699946.1"/>
    </source>
</evidence>
<dbReference type="RefSeq" id="WP_050714370.1">
    <property type="nucleotide sequence ID" value="NZ_JARVII010000019.1"/>
</dbReference>
<keyword evidence="2" id="KW-0489">Methyltransferase</keyword>
<feature type="domain" description="Methyltransferase type 11" evidence="1">
    <location>
        <begin position="91"/>
        <end position="184"/>
    </location>
</feature>
<dbReference type="Proteomes" id="UP001237156">
    <property type="component" value="Unassembled WGS sequence"/>
</dbReference>
<dbReference type="Gene3D" id="3.40.50.150">
    <property type="entry name" value="Vaccinia Virus protein VP39"/>
    <property type="match status" value="1"/>
</dbReference>
<accession>A0AAW6RMV4</accession>
<dbReference type="Pfam" id="PF08241">
    <property type="entry name" value="Methyltransf_11"/>
    <property type="match status" value="1"/>
</dbReference>
<dbReference type="AlphaFoldDB" id="A0AAW6RMV4"/>
<keyword evidence="3" id="KW-1185">Reference proteome</keyword>
<protein>
    <submittedName>
        <fullName evidence="2">Class I SAM-dependent methyltransferase</fullName>
    </submittedName>
</protein>
<dbReference type="InterPro" id="IPR029063">
    <property type="entry name" value="SAM-dependent_MTases_sf"/>
</dbReference>
<evidence type="ECO:0000313" key="3">
    <source>
        <dbReference type="Proteomes" id="UP001237156"/>
    </source>
</evidence>
<evidence type="ECO:0000259" key="1">
    <source>
        <dbReference type="Pfam" id="PF08241"/>
    </source>
</evidence>
<dbReference type="InterPro" id="IPR013216">
    <property type="entry name" value="Methyltransf_11"/>
</dbReference>
<dbReference type="SUPFAM" id="SSF53335">
    <property type="entry name" value="S-adenosyl-L-methionine-dependent methyltransferases"/>
    <property type="match status" value="1"/>
</dbReference>
<dbReference type="GO" id="GO:0008757">
    <property type="term" value="F:S-adenosylmethionine-dependent methyltransferase activity"/>
    <property type="evidence" value="ECO:0007669"/>
    <property type="project" value="InterPro"/>
</dbReference>
<proteinExistence type="predicted"/>
<dbReference type="PANTHER" id="PTHR43591:SF24">
    <property type="entry name" value="2-METHOXY-6-POLYPRENYL-1,4-BENZOQUINOL METHYLASE, MITOCHONDRIAL"/>
    <property type="match status" value="1"/>
</dbReference>
<comment type="caution">
    <text evidence="2">The sequence shown here is derived from an EMBL/GenBank/DDBJ whole genome shotgun (WGS) entry which is preliminary data.</text>
</comment>
<reference evidence="2 3" key="1">
    <citation type="submission" date="2023-04" db="EMBL/GenBank/DDBJ databases">
        <title>Ottowia paracancer sp. nov., isolated from human stomach.</title>
        <authorList>
            <person name="Song Y."/>
        </authorList>
    </citation>
    <scope>NUCLEOTIDE SEQUENCE [LARGE SCALE GENOMIC DNA]</scope>
    <source>
        <strain evidence="2 3">10c7w1</strain>
    </source>
</reference>
<dbReference type="GO" id="GO:0032259">
    <property type="term" value="P:methylation"/>
    <property type="evidence" value="ECO:0007669"/>
    <property type="project" value="UniProtKB-KW"/>
</dbReference>
<name>A0AAW6RMV4_9BURK</name>
<dbReference type="PANTHER" id="PTHR43591">
    <property type="entry name" value="METHYLTRANSFERASE"/>
    <property type="match status" value="1"/>
</dbReference>
<dbReference type="EMBL" id="JARVII010000019">
    <property type="protein sequence ID" value="MDG9699946.1"/>
    <property type="molecule type" value="Genomic_DNA"/>
</dbReference>
<keyword evidence="2" id="KW-0808">Transferase</keyword>
<sequence length="253" mass="28718">MNPSESDIPFKPGLAAAGIPMRDGIWQCLDASQVQGSNARYMRMYDRLARWYDLGERWIGRLLYGRSIARMRRELMASLPWRPGCRALYVSIGTGMDLASIPADLNAIRLIGADLSQGMLCRCRAVWARKARLELVRCQAEELPFQDGAFDIVFHVGGINFFSDPAQAVREMLRVARPGAALLIADETAEHIERQYKRSLFTRRDFRDARFDLSAIESCIPPGVLNRRTRLLWQGRFYCITFSKEGARPCNPA</sequence>